<dbReference type="Proteomes" id="UP000308978">
    <property type="component" value="Unassembled WGS sequence"/>
</dbReference>
<sequence>MAFAGSWFAFSNRLTRVETKIDGLSERVEKHNGVVERTYKLESDVATMWRRHDELKDEVHESKAN</sequence>
<proteinExistence type="predicted"/>
<dbReference type="EMBL" id="SSTJ01000010">
    <property type="protein sequence ID" value="THG36821.1"/>
    <property type="molecule type" value="Genomic_DNA"/>
</dbReference>
<gene>
    <name evidence="1" type="ORF">E5986_07940</name>
</gene>
<evidence type="ECO:0000313" key="2">
    <source>
        <dbReference type="Proteomes" id="UP000308978"/>
    </source>
</evidence>
<reference evidence="1 2" key="1">
    <citation type="submission" date="2019-04" db="EMBL/GenBank/DDBJ databases">
        <title>Microbes associate with the intestines of laboratory mice.</title>
        <authorList>
            <person name="Navarre W."/>
            <person name="Wong E."/>
            <person name="Huang K.C."/>
            <person name="Tropini C."/>
            <person name="Ng K."/>
            <person name="Yu B."/>
        </authorList>
    </citation>
    <scope>NUCLEOTIDE SEQUENCE [LARGE SCALE GENOMIC DNA]</scope>
    <source>
        <strain evidence="1 2">NM80_B27</strain>
    </source>
</reference>
<accession>A0A4S4G297</accession>
<protein>
    <submittedName>
        <fullName evidence="1">Uncharacterized protein</fullName>
    </submittedName>
</protein>
<comment type="caution">
    <text evidence="1">The sequence shown here is derived from an EMBL/GenBank/DDBJ whole genome shotgun (WGS) entry which is preliminary data.</text>
</comment>
<name>A0A4S4G297_9ACTN</name>
<evidence type="ECO:0000313" key="1">
    <source>
        <dbReference type="EMBL" id="THG36821.1"/>
    </source>
</evidence>
<organism evidence="1 2">
    <name type="scientific">Adlercreutzia caecimuris</name>
    <dbReference type="NCBI Taxonomy" id="671266"/>
    <lineage>
        <taxon>Bacteria</taxon>
        <taxon>Bacillati</taxon>
        <taxon>Actinomycetota</taxon>
        <taxon>Coriobacteriia</taxon>
        <taxon>Eggerthellales</taxon>
        <taxon>Eggerthellaceae</taxon>
        <taxon>Adlercreutzia</taxon>
    </lineage>
</organism>
<dbReference type="AlphaFoldDB" id="A0A4S4G297"/>